<comment type="caution">
    <text evidence="4">The sequence shown here is derived from an EMBL/GenBank/DDBJ whole genome shotgun (WGS) entry which is preliminary data.</text>
</comment>
<evidence type="ECO:0000259" key="3">
    <source>
        <dbReference type="SMART" id="SM00829"/>
    </source>
</evidence>
<dbReference type="InterPro" id="IPR041694">
    <property type="entry name" value="ADH_N_2"/>
</dbReference>
<dbReference type="InterPro" id="IPR020843">
    <property type="entry name" value="ER"/>
</dbReference>
<dbReference type="AlphaFoldDB" id="A0A811SBW6"/>
<dbReference type="InterPro" id="IPR036291">
    <property type="entry name" value="NAD(P)-bd_dom_sf"/>
</dbReference>
<keyword evidence="5" id="KW-1185">Reference proteome</keyword>
<proteinExistence type="predicted"/>
<comment type="subunit">
    <text evidence="1">Homodimer.</text>
</comment>
<dbReference type="InterPro" id="IPR011032">
    <property type="entry name" value="GroES-like_sf"/>
</dbReference>
<accession>A0A811SBW6</accession>
<dbReference type="SUPFAM" id="SSF50129">
    <property type="entry name" value="GroES-like"/>
    <property type="match status" value="1"/>
</dbReference>
<reference evidence="4" key="1">
    <citation type="submission" date="2020-10" db="EMBL/GenBank/DDBJ databases">
        <authorList>
            <person name="Han B."/>
            <person name="Lu T."/>
            <person name="Zhao Q."/>
            <person name="Huang X."/>
            <person name="Zhao Y."/>
        </authorList>
    </citation>
    <scope>NUCLEOTIDE SEQUENCE</scope>
</reference>
<dbReference type="Pfam" id="PF00107">
    <property type="entry name" value="ADH_zinc_N"/>
    <property type="match status" value="1"/>
</dbReference>
<evidence type="ECO:0000313" key="4">
    <source>
        <dbReference type="EMBL" id="CAD6339081.1"/>
    </source>
</evidence>
<dbReference type="InterPro" id="IPR045010">
    <property type="entry name" value="MDR_fam"/>
</dbReference>
<dbReference type="SUPFAM" id="SSF51735">
    <property type="entry name" value="NAD(P)-binding Rossmann-fold domains"/>
    <property type="match status" value="1"/>
</dbReference>
<dbReference type="Gene3D" id="3.90.180.10">
    <property type="entry name" value="Medium-chain alcohol dehydrogenases, catalytic domain"/>
    <property type="match status" value="1"/>
</dbReference>
<dbReference type="EMBL" id="CAJGYO010000019">
    <property type="protein sequence ID" value="CAD6339081.1"/>
    <property type="molecule type" value="Genomic_DNA"/>
</dbReference>
<sequence length="397" mass="42240">MTKLRRAASPPAAVLRASVSNLGLLATGSGSLGLVFCHCSLLLLLLLPSMEVVNRYVATRHHIEGAPTEADFEVKEETARWAPDSGEVLVRNLYLSIDPYQLNRMKRSSASHLAVDSILPGQRIAAYAAGEVVASACEEYKAGDVVAGVLGWEDYTLFKPSPAVLMPKVADSAAADDDAGFPLSHHISVLGTSGMTAYGGLFEVGKPVKGEKVFVSAASGSVGSLVGQFAKIAGCYVVGCAGTKAKVDLLKDKLGFDDAFNYKEEPDLKSALKRYFPDGIDVYFENVGGEMLEAALANMNTYGRVALSGVIAEYTGGGGGAVPDLLDVIYKRITIRGFFAWDFLPKFAEFNAIIADWIREGKVKVVEDVSDGLESVPSAFAALFRGQNVGKKLVKLA</sequence>
<dbReference type="PANTHER" id="PTHR43205">
    <property type="entry name" value="PROSTAGLANDIN REDUCTASE"/>
    <property type="match status" value="1"/>
</dbReference>
<dbReference type="Gene3D" id="3.40.50.720">
    <property type="entry name" value="NAD(P)-binding Rossmann-like Domain"/>
    <property type="match status" value="1"/>
</dbReference>
<dbReference type="SMART" id="SM00829">
    <property type="entry name" value="PKS_ER"/>
    <property type="match status" value="1"/>
</dbReference>
<dbReference type="InterPro" id="IPR013149">
    <property type="entry name" value="ADH-like_C"/>
</dbReference>
<evidence type="ECO:0000313" key="5">
    <source>
        <dbReference type="Proteomes" id="UP000604825"/>
    </source>
</evidence>
<dbReference type="Pfam" id="PF16884">
    <property type="entry name" value="ADH_N_2"/>
    <property type="match status" value="1"/>
</dbReference>
<dbReference type="GO" id="GO:0016628">
    <property type="term" value="F:oxidoreductase activity, acting on the CH-CH group of donors, NAD or NADP as acceptor"/>
    <property type="evidence" value="ECO:0007669"/>
    <property type="project" value="InterPro"/>
</dbReference>
<evidence type="ECO:0000256" key="2">
    <source>
        <dbReference type="ARBA" id="ARBA00023002"/>
    </source>
</evidence>
<feature type="domain" description="Enoyl reductase (ER)" evidence="3">
    <location>
        <begin position="65"/>
        <end position="394"/>
    </location>
</feature>
<dbReference type="FunFam" id="3.40.50.720:FF:000121">
    <property type="entry name" value="Prostaglandin reductase 2"/>
    <property type="match status" value="1"/>
</dbReference>
<name>A0A811SBW6_9POAL</name>
<keyword evidence="2" id="KW-0560">Oxidoreductase</keyword>
<dbReference type="PANTHER" id="PTHR43205:SF12">
    <property type="entry name" value="OS06G0602900 PROTEIN"/>
    <property type="match status" value="1"/>
</dbReference>
<organism evidence="4 5">
    <name type="scientific">Miscanthus lutarioriparius</name>
    <dbReference type="NCBI Taxonomy" id="422564"/>
    <lineage>
        <taxon>Eukaryota</taxon>
        <taxon>Viridiplantae</taxon>
        <taxon>Streptophyta</taxon>
        <taxon>Embryophyta</taxon>
        <taxon>Tracheophyta</taxon>
        <taxon>Spermatophyta</taxon>
        <taxon>Magnoliopsida</taxon>
        <taxon>Liliopsida</taxon>
        <taxon>Poales</taxon>
        <taxon>Poaceae</taxon>
        <taxon>PACMAD clade</taxon>
        <taxon>Panicoideae</taxon>
        <taxon>Andropogonodae</taxon>
        <taxon>Andropogoneae</taxon>
        <taxon>Saccharinae</taxon>
        <taxon>Miscanthus</taxon>
    </lineage>
</organism>
<evidence type="ECO:0000256" key="1">
    <source>
        <dbReference type="ARBA" id="ARBA00011738"/>
    </source>
</evidence>
<protein>
    <recommendedName>
        <fullName evidence="3">Enoyl reductase (ER) domain-containing protein</fullName>
    </recommendedName>
</protein>
<dbReference type="OrthoDB" id="809632at2759"/>
<dbReference type="Proteomes" id="UP000604825">
    <property type="component" value="Unassembled WGS sequence"/>
</dbReference>
<gene>
    <name evidence="4" type="ORF">NCGR_LOCUS63179</name>
</gene>